<organism evidence="2 3">
    <name type="scientific">Amylocarpus encephaloides</name>
    <dbReference type="NCBI Taxonomy" id="45428"/>
    <lineage>
        <taxon>Eukaryota</taxon>
        <taxon>Fungi</taxon>
        <taxon>Dikarya</taxon>
        <taxon>Ascomycota</taxon>
        <taxon>Pezizomycotina</taxon>
        <taxon>Leotiomycetes</taxon>
        <taxon>Helotiales</taxon>
        <taxon>Helotiales incertae sedis</taxon>
        <taxon>Amylocarpus</taxon>
    </lineage>
</organism>
<dbReference type="InterPro" id="IPR019183">
    <property type="entry name" value="NAA25_NatB_aux_su"/>
</dbReference>
<name>A0A9P8C830_9HELO</name>
<dbReference type="Pfam" id="PF09797">
    <property type="entry name" value="NatB_MDM20"/>
    <property type="match status" value="1"/>
</dbReference>
<dbReference type="Proteomes" id="UP000824998">
    <property type="component" value="Unassembled WGS sequence"/>
</dbReference>
<dbReference type="AlphaFoldDB" id="A0A9P8C830"/>
<evidence type="ECO:0000313" key="2">
    <source>
        <dbReference type="EMBL" id="KAG9236907.1"/>
    </source>
</evidence>
<dbReference type="OrthoDB" id="1874341at2759"/>
<dbReference type="PANTHER" id="PTHR22767">
    <property type="entry name" value="N-TERMINAL ACETYLTRANSFERASE-RELATED"/>
    <property type="match status" value="1"/>
</dbReference>
<reference evidence="2" key="1">
    <citation type="journal article" date="2021" name="IMA Fungus">
        <title>Genomic characterization of three marine fungi, including Emericellopsis atlantica sp. nov. with signatures of a generalist lifestyle and marine biomass degradation.</title>
        <authorList>
            <person name="Hagestad O.C."/>
            <person name="Hou L."/>
            <person name="Andersen J.H."/>
            <person name="Hansen E.H."/>
            <person name="Altermark B."/>
            <person name="Li C."/>
            <person name="Kuhnert E."/>
            <person name="Cox R.J."/>
            <person name="Crous P.W."/>
            <person name="Spatafora J.W."/>
            <person name="Lail K."/>
            <person name="Amirebrahimi M."/>
            <person name="Lipzen A."/>
            <person name="Pangilinan J."/>
            <person name="Andreopoulos W."/>
            <person name="Hayes R.D."/>
            <person name="Ng V."/>
            <person name="Grigoriev I.V."/>
            <person name="Jackson S.A."/>
            <person name="Sutton T.D.S."/>
            <person name="Dobson A.D.W."/>
            <person name="Rama T."/>
        </authorList>
    </citation>
    <scope>NUCLEOTIDE SEQUENCE</scope>
    <source>
        <strain evidence="2">TRa018bII</strain>
    </source>
</reference>
<protein>
    <submittedName>
        <fullName evidence="2">N-acetyltransferase B complex non catalytic subunit-domain-containing protein</fullName>
    </submittedName>
</protein>
<evidence type="ECO:0000313" key="3">
    <source>
        <dbReference type="Proteomes" id="UP000824998"/>
    </source>
</evidence>
<sequence length="996" mass="111891">MADHMMRDRQDAPIWNAIEAGNYKQALKLVDKRLAKKQTDYLEALKLLIRARSPLVTEKAAVVAHLEELPQKKPILTDLEIIELYEEAFSDVLPGPQESWDRILGELRWQCVKALPKNEDLSKKCFEACLAKDDIDHARQISNSLEKTFPNTHAYIFWNIAAEFLYSVSSKYPENQRKLWGTLAFRQIQNLAAATKQAADSRQLPVRSIHTPQEILLLHRITEALGKPEERLDYLRDPTLGPESVIAKGEWQLWRFRVALLVELLEWKELFDTTKSLLKRARTKDEFGQLSESGFSDWIVWEAFIHSAVELQGSEHKDSIFSEIEAHLDPACGADKSWKRNASLAWVKASFDSSIPFSLESGSSDRTPIILKYLKQHGSASTAFDDLKVYVQRLRAEERKSLLEIVGKNGVFGELDASKYKPSKEKGGQTSSSEAAKKISEHINSFKLRYLLQCSIPENERRQKPAKHAGPTKLPCFSCGQPCFEYCQSCLKSLAEDSAKLYLTASEGGRSSWDLLPTDRHPADDLAVLASMCLIKLSLVEVDTSDEPLSSRKTSYLLQAVTLLEQASTFSKSNYQIWLSLTRLYKYLGGGLLAMRAYDGLALKQVQLDTLSYTMFDRLSSFHPQPFNPLQDSLYLSPVDGIKKQQKLYRGTRGQISWNTWLSYKHGSYNTAFELKEVAEKLNSTIAASMSVVELRRISRLIPEKDQGSRTDGGYDVLAANPEQADTKISDTNDYKTFPNYESTLGPSFEVLSRFVPGPSEYRTRINLISEHLISLISAPPNTLEAVIQYTLTAFLSNPPQQPQTKNPLQYLTKPENYARRSYDDISLVIYSSLSSDLWTEQKFATQLEAYNTDLISNLTSLLTLVTNMNHIVPAFGDTLHTLYIAYDLSRISTAFCKFLTNQGSKAHVSQAAHTVKILETAKSLSKAVVEKVVVVKKGMDEGGLIDKVLDSVNGGNEEGEGFVGMLDAGALEVWAGDLVESWRDALIGLGLLRND</sequence>
<gene>
    <name evidence="2" type="ORF">BJ875DRAFT_199837</name>
</gene>
<dbReference type="PANTHER" id="PTHR22767:SF3">
    <property type="entry name" value="N-ALPHA-ACETYLTRANSFERASE 25, NATB AUXILIARY SUBUNIT"/>
    <property type="match status" value="1"/>
</dbReference>
<comment type="caution">
    <text evidence="2">The sequence shown here is derived from an EMBL/GenBank/DDBJ whole genome shotgun (WGS) entry which is preliminary data.</text>
</comment>
<dbReference type="GO" id="GO:0031416">
    <property type="term" value="C:NatB complex"/>
    <property type="evidence" value="ECO:0007669"/>
    <property type="project" value="TreeGrafter"/>
</dbReference>
<dbReference type="EMBL" id="MU251397">
    <property type="protein sequence ID" value="KAG9236907.1"/>
    <property type="molecule type" value="Genomic_DNA"/>
</dbReference>
<evidence type="ECO:0000256" key="1">
    <source>
        <dbReference type="ARBA" id="ARBA00006298"/>
    </source>
</evidence>
<proteinExistence type="inferred from homology"/>
<comment type="similarity">
    <text evidence="1">Belongs to the MDM20/NAA25 family.</text>
</comment>
<keyword evidence="3" id="KW-1185">Reference proteome</keyword>
<accession>A0A9P8C830</accession>